<comment type="caution">
    <text evidence="1">The sequence shown here is derived from an EMBL/GenBank/DDBJ whole genome shotgun (WGS) entry which is preliminary data.</text>
</comment>
<dbReference type="Proteomes" id="UP000593564">
    <property type="component" value="Unassembled WGS sequence"/>
</dbReference>
<protein>
    <submittedName>
        <fullName evidence="1">Uncharacterized protein</fullName>
    </submittedName>
</protein>
<name>A0A7J7I3K9_CAMSI</name>
<reference evidence="2" key="1">
    <citation type="journal article" date="2020" name="Nat. Commun.">
        <title>Genome assembly of wild tea tree DASZ reveals pedigree and selection history of tea varieties.</title>
        <authorList>
            <person name="Zhang W."/>
            <person name="Zhang Y."/>
            <person name="Qiu H."/>
            <person name="Guo Y."/>
            <person name="Wan H."/>
            <person name="Zhang X."/>
            <person name="Scossa F."/>
            <person name="Alseekh S."/>
            <person name="Zhang Q."/>
            <person name="Wang P."/>
            <person name="Xu L."/>
            <person name="Schmidt M.H."/>
            <person name="Jia X."/>
            <person name="Li D."/>
            <person name="Zhu A."/>
            <person name="Guo F."/>
            <person name="Chen W."/>
            <person name="Ni D."/>
            <person name="Usadel B."/>
            <person name="Fernie A.R."/>
            <person name="Wen W."/>
        </authorList>
    </citation>
    <scope>NUCLEOTIDE SEQUENCE [LARGE SCALE GENOMIC DNA]</scope>
    <source>
        <strain evidence="2">cv. G240</strain>
    </source>
</reference>
<evidence type="ECO:0000313" key="1">
    <source>
        <dbReference type="EMBL" id="KAF5959613.1"/>
    </source>
</evidence>
<dbReference type="AlphaFoldDB" id="A0A7J7I3K9"/>
<reference evidence="1 2" key="2">
    <citation type="submission" date="2020-07" db="EMBL/GenBank/DDBJ databases">
        <title>Genome assembly of wild tea tree DASZ reveals pedigree and selection history of tea varieties.</title>
        <authorList>
            <person name="Zhang W."/>
        </authorList>
    </citation>
    <scope>NUCLEOTIDE SEQUENCE [LARGE SCALE GENOMIC DNA]</scope>
    <source>
        <strain evidence="2">cv. G240</strain>
        <tissue evidence="1">Leaf</tissue>
    </source>
</reference>
<sequence>MGLVLSQIKVEKAEFKQSIQQKRVIDNSKCKVRRKERKERKSSPKLKGIYLMDLF</sequence>
<keyword evidence="2" id="KW-1185">Reference proteome</keyword>
<gene>
    <name evidence="1" type="ORF">HYC85_000822</name>
</gene>
<accession>A0A7J7I3K9</accession>
<dbReference type="EMBL" id="JACBKZ010000001">
    <property type="protein sequence ID" value="KAF5959613.1"/>
    <property type="molecule type" value="Genomic_DNA"/>
</dbReference>
<proteinExistence type="predicted"/>
<organism evidence="1 2">
    <name type="scientific">Camellia sinensis</name>
    <name type="common">Tea plant</name>
    <name type="synonym">Thea sinensis</name>
    <dbReference type="NCBI Taxonomy" id="4442"/>
    <lineage>
        <taxon>Eukaryota</taxon>
        <taxon>Viridiplantae</taxon>
        <taxon>Streptophyta</taxon>
        <taxon>Embryophyta</taxon>
        <taxon>Tracheophyta</taxon>
        <taxon>Spermatophyta</taxon>
        <taxon>Magnoliopsida</taxon>
        <taxon>eudicotyledons</taxon>
        <taxon>Gunneridae</taxon>
        <taxon>Pentapetalae</taxon>
        <taxon>asterids</taxon>
        <taxon>Ericales</taxon>
        <taxon>Theaceae</taxon>
        <taxon>Camellia</taxon>
    </lineage>
</organism>
<evidence type="ECO:0000313" key="2">
    <source>
        <dbReference type="Proteomes" id="UP000593564"/>
    </source>
</evidence>